<name>A0A6B0TL60_9RHOB</name>
<dbReference type="CDD" id="cd00402">
    <property type="entry name" value="Riboflavin_synthase_like"/>
    <property type="match status" value="1"/>
</dbReference>
<dbReference type="AlphaFoldDB" id="A0A6B0TL60"/>
<dbReference type="InterPro" id="IPR023366">
    <property type="entry name" value="ATP_synth_asu-like_sf"/>
</dbReference>
<accession>A0A6B0TL60</accession>
<comment type="catalytic activity">
    <reaction evidence="1">
        <text>2 6,7-dimethyl-8-(1-D-ribityl)lumazine + H(+) = 5-amino-6-(D-ribitylamino)uracil + riboflavin</text>
        <dbReference type="Rhea" id="RHEA:20772"/>
        <dbReference type="ChEBI" id="CHEBI:15378"/>
        <dbReference type="ChEBI" id="CHEBI:15934"/>
        <dbReference type="ChEBI" id="CHEBI:57986"/>
        <dbReference type="ChEBI" id="CHEBI:58201"/>
        <dbReference type="EC" id="2.5.1.9"/>
    </reaction>
</comment>
<evidence type="ECO:0000256" key="8">
    <source>
        <dbReference type="ARBA" id="ARBA00022737"/>
    </source>
</evidence>
<dbReference type="NCBIfam" id="NF006767">
    <property type="entry name" value="PRK09289.1"/>
    <property type="match status" value="1"/>
</dbReference>
<keyword evidence="13" id="KW-1185">Reference proteome</keyword>
<evidence type="ECO:0000256" key="1">
    <source>
        <dbReference type="ARBA" id="ARBA00000968"/>
    </source>
</evidence>
<evidence type="ECO:0000313" key="13">
    <source>
        <dbReference type="Proteomes" id="UP000436016"/>
    </source>
</evidence>
<evidence type="ECO:0000259" key="11">
    <source>
        <dbReference type="PROSITE" id="PS51177"/>
    </source>
</evidence>
<dbReference type="NCBIfam" id="TIGR00187">
    <property type="entry name" value="ribE"/>
    <property type="match status" value="1"/>
</dbReference>
<gene>
    <name evidence="12" type="ORF">GSH16_07240</name>
</gene>
<dbReference type="PANTHER" id="PTHR21098:SF12">
    <property type="entry name" value="RIBOFLAVIN SYNTHASE"/>
    <property type="match status" value="1"/>
</dbReference>
<evidence type="ECO:0000256" key="7">
    <source>
        <dbReference type="ARBA" id="ARBA00022679"/>
    </source>
</evidence>
<evidence type="ECO:0000256" key="6">
    <source>
        <dbReference type="ARBA" id="ARBA00022619"/>
    </source>
</evidence>
<feature type="domain" description="Lumazine-binding" evidence="11">
    <location>
        <begin position="1"/>
        <end position="104"/>
    </location>
</feature>
<protein>
    <recommendedName>
        <fullName evidence="5 9">Riboflavin synthase</fullName>
        <ecNumber evidence="4 9">2.5.1.9</ecNumber>
    </recommendedName>
</protein>
<organism evidence="12 13">
    <name type="scientific">Oceanomicrobium pacificus</name>
    <dbReference type="NCBI Taxonomy" id="2692916"/>
    <lineage>
        <taxon>Bacteria</taxon>
        <taxon>Pseudomonadati</taxon>
        <taxon>Pseudomonadota</taxon>
        <taxon>Alphaproteobacteria</taxon>
        <taxon>Rhodobacterales</taxon>
        <taxon>Paracoccaceae</taxon>
        <taxon>Oceanomicrobium</taxon>
    </lineage>
</organism>
<dbReference type="PROSITE" id="PS51177">
    <property type="entry name" value="LUMAZINE_BIND"/>
    <property type="match status" value="2"/>
</dbReference>
<evidence type="ECO:0000256" key="5">
    <source>
        <dbReference type="ARBA" id="ARBA00013950"/>
    </source>
</evidence>
<keyword evidence="8" id="KW-0677">Repeat</keyword>
<reference evidence="12 13" key="1">
    <citation type="submission" date="2019-12" db="EMBL/GenBank/DDBJ databases">
        <title>Strain KN286 was isolated from seawater, which was collected from Caroline Seamount in the tropical western Pacific.</title>
        <authorList>
            <person name="Wang Q."/>
        </authorList>
    </citation>
    <scope>NUCLEOTIDE SEQUENCE [LARGE SCALE GENOMIC DNA]</scope>
    <source>
        <strain evidence="12 13">KN286</strain>
    </source>
</reference>
<dbReference type="EMBL" id="WUWG01000003">
    <property type="protein sequence ID" value="MXU65237.1"/>
    <property type="molecule type" value="Genomic_DNA"/>
</dbReference>
<evidence type="ECO:0000256" key="10">
    <source>
        <dbReference type="PROSITE-ProRule" id="PRU00524"/>
    </source>
</evidence>
<feature type="repeat" description="Lumazine-binding" evidence="10">
    <location>
        <begin position="1"/>
        <end position="104"/>
    </location>
</feature>
<evidence type="ECO:0000256" key="2">
    <source>
        <dbReference type="ARBA" id="ARBA00002803"/>
    </source>
</evidence>
<evidence type="ECO:0000256" key="4">
    <source>
        <dbReference type="ARBA" id="ARBA00012827"/>
    </source>
</evidence>
<dbReference type="Pfam" id="PF00677">
    <property type="entry name" value="Lum_binding"/>
    <property type="match status" value="2"/>
</dbReference>
<feature type="repeat" description="Lumazine-binding" evidence="10">
    <location>
        <begin position="105"/>
        <end position="201"/>
    </location>
</feature>
<comment type="function">
    <text evidence="2">Catalyzes the dismutation of two molecules of 6,7-dimethyl-8-ribityllumazine, resulting in the formation of riboflavin and 5-amino-6-(D-ribitylamino)uracil.</text>
</comment>
<feature type="domain" description="Lumazine-binding" evidence="11">
    <location>
        <begin position="105"/>
        <end position="201"/>
    </location>
</feature>
<dbReference type="RefSeq" id="WP_160853540.1">
    <property type="nucleotide sequence ID" value="NZ_WUWG01000003.1"/>
</dbReference>
<evidence type="ECO:0000256" key="3">
    <source>
        <dbReference type="ARBA" id="ARBA00004887"/>
    </source>
</evidence>
<dbReference type="EC" id="2.5.1.9" evidence="4 9"/>
<evidence type="ECO:0000256" key="9">
    <source>
        <dbReference type="NCBIfam" id="TIGR00187"/>
    </source>
</evidence>
<proteinExistence type="predicted"/>
<keyword evidence="7 12" id="KW-0808">Transferase</keyword>
<dbReference type="GO" id="GO:0009231">
    <property type="term" value="P:riboflavin biosynthetic process"/>
    <property type="evidence" value="ECO:0007669"/>
    <property type="project" value="UniProtKB-KW"/>
</dbReference>
<dbReference type="InterPro" id="IPR001783">
    <property type="entry name" value="Lumazine-bd"/>
</dbReference>
<comment type="pathway">
    <text evidence="3">Cofactor biosynthesis; riboflavin biosynthesis; riboflavin from 2-hydroxy-3-oxobutyl phosphate and 5-amino-6-(D-ribitylamino)uracil: step 2/2.</text>
</comment>
<dbReference type="Gene3D" id="2.40.30.20">
    <property type="match status" value="2"/>
</dbReference>
<comment type="caution">
    <text evidence="12">The sequence shown here is derived from an EMBL/GenBank/DDBJ whole genome shotgun (WGS) entry which is preliminary data.</text>
</comment>
<dbReference type="InterPro" id="IPR017938">
    <property type="entry name" value="Riboflavin_synthase-like_b-brl"/>
</dbReference>
<dbReference type="PANTHER" id="PTHR21098">
    <property type="entry name" value="RIBOFLAVIN SYNTHASE ALPHA CHAIN"/>
    <property type="match status" value="1"/>
</dbReference>
<dbReference type="InterPro" id="IPR026017">
    <property type="entry name" value="Lumazine-bd_dom"/>
</dbReference>
<dbReference type="Proteomes" id="UP000436016">
    <property type="component" value="Unassembled WGS sequence"/>
</dbReference>
<sequence>MFTGIITDIGTIVEVTEAGDLHARIGTSYDMSGVDLGASIACDGVCLTVVDRGASEDGTGGWFDVTISAETLSKTAIGGPKGWTGGRRVNLERALRLGDELGGHIVSGHVDGIATVTGVQDEGESTRFTFEAPAALAKFIAPKGSVALNGTSLTVNEVDGTRFGVNIIPHTKACTTWGDVEAGDPVHLEIDTLARYVARLNEMSAPA</sequence>
<dbReference type="GO" id="GO:0004746">
    <property type="term" value="F:riboflavin synthase activity"/>
    <property type="evidence" value="ECO:0007669"/>
    <property type="project" value="UniProtKB-UniRule"/>
</dbReference>
<dbReference type="FunFam" id="2.40.30.20:FF:000004">
    <property type="entry name" value="Riboflavin synthase, alpha subunit"/>
    <property type="match status" value="1"/>
</dbReference>
<dbReference type="PIRSF" id="PIRSF000498">
    <property type="entry name" value="Riboflavin_syn_A"/>
    <property type="match status" value="1"/>
</dbReference>
<dbReference type="SUPFAM" id="SSF63380">
    <property type="entry name" value="Riboflavin synthase domain-like"/>
    <property type="match status" value="2"/>
</dbReference>
<evidence type="ECO:0000313" key="12">
    <source>
        <dbReference type="EMBL" id="MXU65237.1"/>
    </source>
</evidence>
<keyword evidence="6" id="KW-0686">Riboflavin biosynthesis</keyword>